<evidence type="ECO:0000313" key="3">
    <source>
        <dbReference type="Proteomes" id="UP000657918"/>
    </source>
</evidence>
<accession>A0A835TFM1</accession>
<organism evidence="2 3">
    <name type="scientific">Salix dunnii</name>
    <dbReference type="NCBI Taxonomy" id="1413687"/>
    <lineage>
        <taxon>Eukaryota</taxon>
        <taxon>Viridiplantae</taxon>
        <taxon>Streptophyta</taxon>
        <taxon>Embryophyta</taxon>
        <taxon>Tracheophyta</taxon>
        <taxon>Spermatophyta</taxon>
        <taxon>Magnoliopsida</taxon>
        <taxon>eudicotyledons</taxon>
        <taxon>Gunneridae</taxon>
        <taxon>Pentapetalae</taxon>
        <taxon>rosids</taxon>
        <taxon>fabids</taxon>
        <taxon>Malpighiales</taxon>
        <taxon>Salicaceae</taxon>
        <taxon>Saliceae</taxon>
        <taxon>Salix</taxon>
    </lineage>
</organism>
<evidence type="ECO:0000259" key="1">
    <source>
        <dbReference type="Pfam" id="PF04841"/>
    </source>
</evidence>
<dbReference type="PANTHER" id="PTHR12811">
    <property type="entry name" value="VACUOLAR PROTEIN SORTING VPS16"/>
    <property type="match status" value="1"/>
</dbReference>
<protein>
    <recommendedName>
        <fullName evidence="1">Vps16 N-terminal domain-containing protein</fullName>
    </recommendedName>
</protein>
<dbReference type="GO" id="GO:0006886">
    <property type="term" value="P:intracellular protein transport"/>
    <property type="evidence" value="ECO:0007669"/>
    <property type="project" value="InterPro"/>
</dbReference>
<dbReference type="GO" id="GO:0005768">
    <property type="term" value="C:endosome"/>
    <property type="evidence" value="ECO:0007669"/>
    <property type="project" value="TreeGrafter"/>
</dbReference>
<gene>
    <name evidence="2" type="ORF">SADUNF_Sadunf02G0048500</name>
</gene>
<dbReference type="AlphaFoldDB" id="A0A835TFM1"/>
<feature type="domain" description="Vps16 N-terminal" evidence="1">
    <location>
        <begin position="59"/>
        <end position="112"/>
    </location>
</feature>
<evidence type="ECO:0000313" key="2">
    <source>
        <dbReference type="EMBL" id="KAF9687001.1"/>
    </source>
</evidence>
<dbReference type="GO" id="GO:0003779">
    <property type="term" value="F:actin binding"/>
    <property type="evidence" value="ECO:0007669"/>
    <property type="project" value="TreeGrafter"/>
</dbReference>
<dbReference type="GO" id="GO:0030897">
    <property type="term" value="C:HOPS complex"/>
    <property type="evidence" value="ECO:0007669"/>
    <property type="project" value="TreeGrafter"/>
</dbReference>
<dbReference type="OrthoDB" id="1739726at2759"/>
<dbReference type="EMBL" id="JADGMS010000002">
    <property type="protein sequence ID" value="KAF9687001.1"/>
    <property type="molecule type" value="Genomic_DNA"/>
</dbReference>
<dbReference type="GO" id="GO:0005765">
    <property type="term" value="C:lysosomal membrane"/>
    <property type="evidence" value="ECO:0007669"/>
    <property type="project" value="TreeGrafter"/>
</dbReference>
<keyword evidence="3" id="KW-1185">Reference proteome</keyword>
<dbReference type="Proteomes" id="UP000657918">
    <property type="component" value="Unassembled WGS sequence"/>
</dbReference>
<proteinExistence type="predicted"/>
<dbReference type="Pfam" id="PF04841">
    <property type="entry name" value="Vps16_N"/>
    <property type="match status" value="1"/>
</dbReference>
<name>A0A835TFM1_9ROSI</name>
<dbReference type="InterPro" id="IPR006926">
    <property type="entry name" value="Vps16_N"/>
</dbReference>
<dbReference type="InterPro" id="IPR016534">
    <property type="entry name" value="VPS16"/>
</dbReference>
<dbReference type="GO" id="GO:0042144">
    <property type="term" value="P:vacuole fusion, non-autophagic"/>
    <property type="evidence" value="ECO:0007669"/>
    <property type="project" value="TreeGrafter"/>
</dbReference>
<dbReference type="GO" id="GO:0016197">
    <property type="term" value="P:endosomal transport"/>
    <property type="evidence" value="ECO:0007669"/>
    <property type="project" value="TreeGrafter"/>
</dbReference>
<sequence length="248" mass="27040">MAVIKPQHTVSGDVELLLGIGSGIVNVDEEKIGGCRAELLPTTVVSIISHVNSIFHCFYQADENLRLISASLPEAVEACIDADGHEFDVSHQRTLLRAASYGQALCSNFNHNCIQETCKNLRVLNVIHGPEIGIPQLLSVPVLVRRLINAHRHLFALRISEYIGMNQEMIEIDPTIFSMVLSQTKHQERKDTQVLAEAKRIAESRMTALGTEESALRVASNVDPDIAEVAVNLDDTASPSSNAQPASA</sequence>
<comment type="caution">
    <text evidence="2">The sequence shown here is derived from an EMBL/GenBank/DDBJ whole genome shotgun (WGS) entry which is preliminary data.</text>
</comment>
<reference evidence="2 3" key="1">
    <citation type="submission" date="2020-10" db="EMBL/GenBank/DDBJ databases">
        <title>Plant Genome Project.</title>
        <authorList>
            <person name="Zhang R.-G."/>
        </authorList>
    </citation>
    <scope>NUCLEOTIDE SEQUENCE [LARGE SCALE GENOMIC DNA]</scope>
    <source>
        <strain evidence="2">FAFU-HL-1</strain>
        <tissue evidence="2">Leaf</tissue>
    </source>
</reference>
<dbReference type="PANTHER" id="PTHR12811:SF0">
    <property type="entry name" value="VACUOLAR PROTEIN SORTING-ASSOCIATED PROTEIN 16 HOMOLOG"/>
    <property type="match status" value="1"/>
</dbReference>